<comment type="subcellular location">
    <subcellularLocation>
        <location evidence="6">Cell membrane</location>
        <topology evidence="6">Multi-pass membrane protein</topology>
    </subcellularLocation>
    <subcellularLocation>
        <location evidence="6">Cytoplasmic vesicle</location>
        <location evidence="6">Secretory vesicle membrane</location>
        <topology evidence="6">Multi-pass membrane protein</topology>
    </subcellularLocation>
</comment>
<dbReference type="InterPro" id="IPR007273">
    <property type="entry name" value="SCAMP"/>
</dbReference>
<comment type="similarity">
    <text evidence="2 6">Belongs to the SCAMP family.</text>
</comment>
<dbReference type="AlphaFoldDB" id="A0A830HIS4"/>
<gene>
    <name evidence="8" type="ORF">PPROV_000370900</name>
</gene>
<accession>A0A830HIS4</accession>
<evidence type="ECO:0000256" key="1">
    <source>
        <dbReference type="ARBA" id="ARBA00004003"/>
    </source>
</evidence>
<evidence type="ECO:0000256" key="4">
    <source>
        <dbReference type="ARBA" id="ARBA00022989"/>
    </source>
</evidence>
<dbReference type="GO" id="GO:0015031">
    <property type="term" value="P:protein transport"/>
    <property type="evidence" value="ECO:0007669"/>
    <property type="project" value="InterPro"/>
</dbReference>
<protein>
    <recommendedName>
        <fullName evidence="6">Secretory carrier-associated membrane protein</fullName>
        <shortName evidence="6">Secretory carrier membrane protein</shortName>
    </recommendedName>
</protein>
<keyword evidence="4 6" id="KW-1133">Transmembrane helix</keyword>
<feature type="compositionally biased region" description="Low complexity" evidence="7">
    <location>
        <begin position="56"/>
        <end position="78"/>
    </location>
</feature>
<keyword evidence="6" id="KW-0968">Cytoplasmic vesicle</keyword>
<feature type="transmembrane region" description="Helical" evidence="6">
    <location>
        <begin position="210"/>
        <end position="231"/>
    </location>
</feature>
<feature type="region of interest" description="Disordered" evidence="7">
    <location>
        <begin position="1"/>
        <end position="142"/>
    </location>
</feature>
<dbReference type="Pfam" id="PF04144">
    <property type="entry name" value="SCAMP"/>
    <property type="match status" value="1"/>
</dbReference>
<evidence type="ECO:0000256" key="6">
    <source>
        <dbReference type="RuleBase" id="RU363122"/>
    </source>
</evidence>
<name>A0A830HIS4_9CHLO</name>
<dbReference type="GO" id="GO:0005886">
    <property type="term" value="C:plasma membrane"/>
    <property type="evidence" value="ECO:0007669"/>
    <property type="project" value="UniProtKB-SubCell"/>
</dbReference>
<keyword evidence="3 6" id="KW-0812">Transmembrane</keyword>
<dbReference type="PANTHER" id="PTHR10687">
    <property type="entry name" value="SECRETORY CARRIER-ASSOCIATED MEMBRANE PROTEIN SCAMP"/>
    <property type="match status" value="1"/>
</dbReference>
<dbReference type="PANTHER" id="PTHR10687:SF2">
    <property type="entry name" value="SECRETORY CARRIER-ASSOCIATED MEMBRANE PROTEIN"/>
    <property type="match status" value="1"/>
</dbReference>
<dbReference type="Proteomes" id="UP000660262">
    <property type="component" value="Unassembled WGS sequence"/>
</dbReference>
<comment type="caution">
    <text evidence="8">The sequence shown here is derived from an EMBL/GenBank/DDBJ whole genome shotgun (WGS) entry which is preliminary data.</text>
</comment>
<dbReference type="GO" id="GO:0032588">
    <property type="term" value="C:trans-Golgi network membrane"/>
    <property type="evidence" value="ECO:0007669"/>
    <property type="project" value="TreeGrafter"/>
</dbReference>
<comment type="function">
    <text evidence="1 6">Probably involved in membrane trafficking.</text>
</comment>
<feature type="compositionally biased region" description="Gly residues" evidence="7">
    <location>
        <begin position="26"/>
        <end position="37"/>
    </location>
</feature>
<feature type="transmembrane region" description="Helical" evidence="6">
    <location>
        <begin position="280"/>
        <end position="299"/>
    </location>
</feature>
<keyword evidence="9" id="KW-1185">Reference proteome</keyword>
<dbReference type="EMBL" id="BNJQ01000009">
    <property type="protein sequence ID" value="GHP04957.1"/>
    <property type="molecule type" value="Genomic_DNA"/>
</dbReference>
<keyword evidence="5 6" id="KW-0472">Membrane</keyword>
<dbReference type="GO" id="GO:0030658">
    <property type="term" value="C:transport vesicle membrane"/>
    <property type="evidence" value="ECO:0007669"/>
    <property type="project" value="UniProtKB-SubCell"/>
</dbReference>
<organism evidence="8 9">
    <name type="scientific">Pycnococcus provasolii</name>
    <dbReference type="NCBI Taxonomy" id="41880"/>
    <lineage>
        <taxon>Eukaryota</taxon>
        <taxon>Viridiplantae</taxon>
        <taxon>Chlorophyta</taxon>
        <taxon>Pseudoscourfieldiophyceae</taxon>
        <taxon>Pseudoscourfieldiales</taxon>
        <taxon>Pycnococcaceae</taxon>
        <taxon>Pycnococcus</taxon>
    </lineage>
</organism>
<keyword evidence="6" id="KW-0813">Transport</keyword>
<evidence type="ECO:0000256" key="2">
    <source>
        <dbReference type="ARBA" id="ARBA00010482"/>
    </source>
</evidence>
<feature type="transmembrane region" description="Helical" evidence="6">
    <location>
        <begin position="243"/>
        <end position="268"/>
    </location>
</feature>
<evidence type="ECO:0000256" key="7">
    <source>
        <dbReference type="SAM" id="MobiDB-lite"/>
    </source>
</evidence>
<proteinExistence type="inferred from homology"/>
<evidence type="ECO:0000256" key="3">
    <source>
        <dbReference type="ARBA" id="ARBA00022692"/>
    </source>
</evidence>
<dbReference type="GO" id="GO:0055038">
    <property type="term" value="C:recycling endosome membrane"/>
    <property type="evidence" value="ECO:0007669"/>
    <property type="project" value="TreeGrafter"/>
</dbReference>
<reference evidence="8" key="1">
    <citation type="submission" date="2020-10" db="EMBL/GenBank/DDBJ databases">
        <title>Unveiling of a novel bifunctional photoreceptor, Dualchrome1, isolated from a cosmopolitan green alga.</title>
        <authorList>
            <person name="Suzuki S."/>
            <person name="Kawachi M."/>
        </authorList>
    </citation>
    <scope>NUCLEOTIDE SEQUENCE</scope>
    <source>
        <strain evidence="8">NIES 2893</strain>
    </source>
</reference>
<feature type="transmembrane region" description="Helical" evidence="6">
    <location>
        <begin position="329"/>
        <end position="357"/>
    </location>
</feature>
<evidence type="ECO:0000313" key="8">
    <source>
        <dbReference type="EMBL" id="GHP04957.1"/>
    </source>
</evidence>
<dbReference type="OrthoDB" id="543806at2759"/>
<evidence type="ECO:0000313" key="9">
    <source>
        <dbReference type="Proteomes" id="UP000660262"/>
    </source>
</evidence>
<sequence length="395" mass="43204">MSEWHRSNTYDTSDPFDDGITAAAARGGGGGGTGGGDVFEEERLPQSTTSTPAWFRAAADASSDQASGARATRRAGTTEFDDDENELKATAGQHEYQEQQQQHTPSWAQRREQPRSTTTTSSSSLQQPLKLPSHIKVKAPDTSKLDLETRRKRLEARRVRCEQRELELGILEEDKAARPINWPMCCPRIHHNLDQDIEDPTRRKACRAMYYAWLVTIVAYFWNVLALIACLAAGNKKSVGDFFFAALVAVAGIAISGRVLYLGGAYYALQFDAGANAVPYLWFFTHFLFHIVWCCWMLVGPPIVGNFAAGLYFVLLQGTHLFAGDKAPGVFAVINVILWGIALLLSLRAGGLILGVFRNSGGVAKAQQQRAVAQATVESTAAAAHVAVNANQMRE</sequence>
<evidence type="ECO:0000256" key="5">
    <source>
        <dbReference type="ARBA" id="ARBA00023136"/>
    </source>
</evidence>
<keyword evidence="6" id="KW-1003">Cell membrane</keyword>